<reference evidence="3" key="1">
    <citation type="submission" date="2009-07" db="EMBL/GenBank/DDBJ databases">
        <title>Complete sequence of Methylotenera mobilis JLW8.</title>
        <authorList>
            <consortium name="US DOE Joint Genome Institute"/>
            <person name="Lucas S."/>
            <person name="Copeland A."/>
            <person name="Lapidus A."/>
            <person name="Glavina del Rio T."/>
            <person name="Tice H."/>
            <person name="Bruce D."/>
            <person name="Goodwin L."/>
            <person name="Pitluck S."/>
            <person name="LaButti K.M."/>
            <person name="Clum A."/>
            <person name="Larimer F."/>
            <person name="Land M."/>
            <person name="Hauser L."/>
            <person name="Kyrpides N."/>
            <person name="Mikhailova N."/>
            <person name="Kayluzhnaya M."/>
            <person name="Chistoserdova L."/>
        </authorList>
    </citation>
    <scope>NUCLEOTIDE SEQUENCE [LARGE SCALE GENOMIC DNA]</scope>
    <source>
        <strain evidence="3">JLW8 / ATCC BAA-1282 / DSM 17540</strain>
    </source>
</reference>
<dbReference type="OrthoDB" id="9180744at2"/>
<gene>
    <name evidence="2" type="ordered locus">Mmol_1490</name>
</gene>
<dbReference type="InterPro" id="IPR042230">
    <property type="entry name" value="CusF_sf"/>
</dbReference>
<dbReference type="Proteomes" id="UP000002742">
    <property type="component" value="Chromosome"/>
</dbReference>
<dbReference type="eggNOG" id="COG5569">
    <property type="taxonomic scope" value="Bacteria"/>
</dbReference>
<dbReference type="STRING" id="583345.Mmol_1490"/>
<evidence type="ECO:0000313" key="2">
    <source>
        <dbReference type="EMBL" id="ACT48394.1"/>
    </source>
</evidence>
<dbReference type="KEGG" id="mmb:Mmol_1490"/>
<sequence>MNKILIVIFTTFLSLASLVSLANDAHHPSKEIQKSYSARGEVVALDTELSKVKLKHEPVPALNWPGMTMFFKVADKSLLDTVKIGDQVDFGFVKVEGESPLVINIKPVD</sequence>
<dbReference type="RefSeq" id="WP_015832429.1">
    <property type="nucleotide sequence ID" value="NC_012968.1"/>
</dbReference>
<reference evidence="2 3" key="2">
    <citation type="journal article" date="2011" name="J. Bacteriol.">
        <title>Genomes of three methylotrophs from a single niche uncover genetic and metabolic divergence of Methylophilaceae.</title>
        <authorList>
            <person name="Lapidus A."/>
            <person name="Clum A."/>
            <person name="Labutti K."/>
            <person name="Kaluzhnaya M.G."/>
            <person name="Lim S."/>
            <person name="Beck D.A."/>
            <person name="Glavina Del Rio T."/>
            <person name="Nolan M."/>
            <person name="Mavromatis K."/>
            <person name="Huntemann M."/>
            <person name="Lucas S."/>
            <person name="Lidstrom M.E."/>
            <person name="Ivanova N."/>
            <person name="Chistoserdova L."/>
        </authorList>
    </citation>
    <scope>NUCLEOTIDE SEQUENCE [LARGE SCALE GENOMIC DNA]</scope>
    <source>
        <strain evidence="3">JLW8 / ATCC BAA-1282 / DSM 17540</strain>
    </source>
</reference>
<evidence type="ECO:0000313" key="3">
    <source>
        <dbReference type="Proteomes" id="UP000002742"/>
    </source>
</evidence>
<dbReference type="AlphaFoldDB" id="C6WWU5"/>
<dbReference type="HOGENOM" id="CLU_140852_2_0_4"/>
<organism evidence="2 3">
    <name type="scientific">Methylotenera mobilis (strain JLW8 / ATCC BAA-1282 / DSM 17540)</name>
    <dbReference type="NCBI Taxonomy" id="583345"/>
    <lineage>
        <taxon>Bacteria</taxon>
        <taxon>Pseudomonadati</taxon>
        <taxon>Pseudomonadota</taxon>
        <taxon>Betaproteobacteria</taxon>
        <taxon>Nitrosomonadales</taxon>
        <taxon>Methylophilaceae</taxon>
        <taxon>Methylotenera</taxon>
    </lineage>
</organism>
<protein>
    <submittedName>
        <fullName evidence="2">Putative cation efflux system protein CusC</fullName>
    </submittedName>
</protein>
<feature type="signal peptide" evidence="1">
    <location>
        <begin position="1"/>
        <end position="22"/>
    </location>
</feature>
<keyword evidence="1" id="KW-0732">Signal</keyword>
<keyword evidence="3" id="KW-1185">Reference proteome</keyword>
<feature type="chain" id="PRO_5002973426" evidence="1">
    <location>
        <begin position="23"/>
        <end position="109"/>
    </location>
</feature>
<dbReference type="InterPro" id="IPR021647">
    <property type="entry name" value="CusF_Ec"/>
</dbReference>
<dbReference type="Pfam" id="PF11604">
    <property type="entry name" value="CusF_Ec"/>
    <property type="match status" value="1"/>
</dbReference>
<dbReference type="Gene3D" id="2.40.50.320">
    <property type="entry name" value="Copper binding periplasmic protein CusF"/>
    <property type="match status" value="1"/>
</dbReference>
<dbReference type="EMBL" id="CP001672">
    <property type="protein sequence ID" value="ACT48394.1"/>
    <property type="molecule type" value="Genomic_DNA"/>
</dbReference>
<name>C6WWU5_METML</name>
<accession>C6WWU5</accession>
<proteinExistence type="predicted"/>
<evidence type="ECO:0000256" key="1">
    <source>
        <dbReference type="SAM" id="SignalP"/>
    </source>
</evidence>